<dbReference type="InterPro" id="IPR015424">
    <property type="entry name" value="PyrdxlP-dep_Trfase"/>
</dbReference>
<dbReference type="CDD" id="cd07377">
    <property type="entry name" value="WHTH_GntR"/>
    <property type="match status" value="1"/>
</dbReference>
<dbReference type="InterPro" id="IPR004839">
    <property type="entry name" value="Aminotransferase_I/II_large"/>
</dbReference>
<evidence type="ECO:0000313" key="6">
    <source>
        <dbReference type="EMBL" id="SPZ87565.1"/>
    </source>
</evidence>
<dbReference type="Gene3D" id="1.10.10.10">
    <property type="entry name" value="Winged helix-like DNA-binding domain superfamily/Winged helix DNA-binding domain"/>
    <property type="match status" value="1"/>
</dbReference>
<dbReference type="GeneID" id="97182892"/>
<dbReference type="InterPro" id="IPR000524">
    <property type="entry name" value="Tscrpt_reg_HTH_GntR"/>
</dbReference>
<evidence type="ECO:0000313" key="7">
    <source>
        <dbReference type="Proteomes" id="UP000251241"/>
    </source>
</evidence>
<dbReference type="GO" id="GO:0030170">
    <property type="term" value="F:pyridoxal phosphate binding"/>
    <property type="evidence" value="ECO:0007669"/>
    <property type="project" value="InterPro"/>
</dbReference>
<comment type="similarity">
    <text evidence="1">In the C-terminal section; belongs to the class-I pyridoxal-phosphate-dependent aminotransferase family.</text>
</comment>
<reference evidence="6 7" key="1">
    <citation type="submission" date="2018-06" db="EMBL/GenBank/DDBJ databases">
        <authorList>
            <consortium name="Pathogen Informatics"/>
            <person name="Doyle S."/>
        </authorList>
    </citation>
    <scope>NUCLEOTIDE SEQUENCE [LARGE SCALE GENOMIC DNA]</scope>
    <source>
        <strain evidence="6 7">NCTC11343</strain>
    </source>
</reference>
<dbReference type="InterPro" id="IPR015421">
    <property type="entry name" value="PyrdxlP-dep_Trfase_major"/>
</dbReference>
<dbReference type="AlphaFoldDB" id="A0A2X2JJL8"/>
<dbReference type="CDD" id="cd00609">
    <property type="entry name" value="AAT_like"/>
    <property type="match status" value="1"/>
</dbReference>
<dbReference type="Proteomes" id="UP000251241">
    <property type="component" value="Unassembled WGS sequence"/>
</dbReference>
<dbReference type="InterPro" id="IPR036390">
    <property type="entry name" value="WH_DNA-bd_sf"/>
</dbReference>
<proteinExistence type="inferred from homology"/>
<dbReference type="RefSeq" id="WP_112375060.1">
    <property type="nucleotide sequence ID" value="NZ_CP069793.1"/>
</dbReference>
<keyword evidence="4" id="KW-0238">DNA-binding</keyword>
<evidence type="ECO:0000256" key="2">
    <source>
        <dbReference type="ARBA" id="ARBA00022898"/>
    </source>
</evidence>
<dbReference type="InterPro" id="IPR036388">
    <property type="entry name" value="WH-like_DNA-bd_sf"/>
</dbReference>
<keyword evidence="2" id="KW-0663">Pyridoxal phosphate</keyword>
<dbReference type="SUPFAM" id="SSF53383">
    <property type="entry name" value="PLP-dependent transferases"/>
    <property type="match status" value="1"/>
</dbReference>
<sequence>MEQQLLYKKIANIVENQIKNGSLVYGDRLPSVRSAQKLYNVSLNTAKSAYMELESRSLIESRPKSGYFVSRSGLRRMAIPSISTFKIDEKKQDPAALIDKVFHSLEDKEITRFSLGLPSASLLPIQKLNRCIIESVHELHDYGDQYGQVQGSPSLRKEIAKWSLVLEGKISDEDLIITSGAMNAIYSCLRAVTKPGDTIAVESPLYFGFIQAFQLLGLKTIEIPTHPITGIELDALKKVIHKIDVCCFVTNFSNPLGALMPEEHKKELVKLLAHHHIPLIEEDLYGNIYFGSSRPKPCKYFDEEGLVMWCGSFTKVLAPSFRLGWVEPGQYKDKILKQKLIQTISQPAIYQEAVSKFLQIGRYDHHLNSFRKKLYSNYVNFRNSIEAHFPENTKMSQPEGGFVLWLELDKKIDSTVLYDYALRQKLSFAPGRMFTQHDQFKNCIRLNYAVDWNEKTAQDLMRLGRFFKAVL</sequence>
<keyword evidence="3" id="KW-0805">Transcription regulation</keyword>
<dbReference type="InterPro" id="IPR051446">
    <property type="entry name" value="HTH_trans_reg/aminotransferase"/>
</dbReference>
<dbReference type="InterPro" id="IPR015422">
    <property type="entry name" value="PyrdxlP-dep_Trfase_small"/>
</dbReference>
<dbReference type="Gene3D" id="3.40.640.10">
    <property type="entry name" value="Type I PLP-dependent aspartate aminotransferase-like (Major domain)"/>
    <property type="match status" value="1"/>
</dbReference>
<evidence type="ECO:0000256" key="5">
    <source>
        <dbReference type="ARBA" id="ARBA00023163"/>
    </source>
</evidence>
<name>A0A2X2JJL8_SPHMU</name>
<dbReference type="Gene3D" id="3.90.1150.10">
    <property type="entry name" value="Aspartate Aminotransferase, domain 1"/>
    <property type="match status" value="1"/>
</dbReference>
<dbReference type="GO" id="GO:0003677">
    <property type="term" value="F:DNA binding"/>
    <property type="evidence" value="ECO:0007669"/>
    <property type="project" value="UniProtKB-KW"/>
</dbReference>
<dbReference type="SMART" id="SM00345">
    <property type="entry name" value="HTH_GNTR"/>
    <property type="match status" value="1"/>
</dbReference>
<evidence type="ECO:0000256" key="4">
    <source>
        <dbReference type="ARBA" id="ARBA00023125"/>
    </source>
</evidence>
<dbReference type="PANTHER" id="PTHR46577:SF1">
    <property type="entry name" value="HTH-TYPE TRANSCRIPTIONAL REGULATORY PROTEIN GABR"/>
    <property type="match status" value="1"/>
</dbReference>
<organism evidence="6 7">
    <name type="scientific">Sphingobacterium multivorum</name>
    <dbReference type="NCBI Taxonomy" id="28454"/>
    <lineage>
        <taxon>Bacteria</taxon>
        <taxon>Pseudomonadati</taxon>
        <taxon>Bacteroidota</taxon>
        <taxon>Sphingobacteriia</taxon>
        <taxon>Sphingobacteriales</taxon>
        <taxon>Sphingobacteriaceae</taxon>
        <taxon>Sphingobacterium</taxon>
    </lineage>
</organism>
<dbReference type="Pfam" id="PF00392">
    <property type="entry name" value="GntR"/>
    <property type="match status" value="1"/>
</dbReference>
<dbReference type="GO" id="GO:0003700">
    <property type="term" value="F:DNA-binding transcription factor activity"/>
    <property type="evidence" value="ECO:0007669"/>
    <property type="project" value="InterPro"/>
</dbReference>
<dbReference type="PROSITE" id="PS50949">
    <property type="entry name" value="HTH_GNTR"/>
    <property type="match status" value="1"/>
</dbReference>
<gene>
    <name evidence="6" type="primary">ydcR_1</name>
    <name evidence="6" type="ORF">NCTC11343_02990</name>
</gene>
<evidence type="ECO:0000256" key="3">
    <source>
        <dbReference type="ARBA" id="ARBA00023015"/>
    </source>
</evidence>
<dbReference type="Pfam" id="PF00155">
    <property type="entry name" value="Aminotran_1_2"/>
    <property type="match status" value="1"/>
</dbReference>
<dbReference type="SUPFAM" id="SSF46785">
    <property type="entry name" value="Winged helix' DNA-binding domain"/>
    <property type="match status" value="1"/>
</dbReference>
<keyword evidence="5" id="KW-0804">Transcription</keyword>
<protein>
    <submittedName>
        <fullName evidence="6">Uncharacterized HTH-type transcriptional regulator ydcR</fullName>
    </submittedName>
</protein>
<dbReference type="EMBL" id="UAUU01000009">
    <property type="protein sequence ID" value="SPZ87565.1"/>
    <property type="molecule type" value="Genomic_DNA"/>
</dbReference>
<accession>A0A2X2JJL8</accession>
<evidence type="ECO:0000256" key="1">
    <source>
        <dbReference type="ARBA" id="ARBA00005384"/>
    </source>
</evidence>
<dbReference type="PANTHER" id="PTHR46577">
    <property type="entry name" value="HTH-TYPE TRANSCRIPTIONAL REGULATORY PROTEIN GABR"/>
    <property type="match status" value="1"/>
</dbReference>